<sequence>MEELEALVKTLHDGDELKVGKLLETPIIILGLSIRKGLYIRQEYWNLYNIIERRLRWDPSLCRILVWGSPGIGKYTIQRENEV</sequence>
<keyword evidence="2" id="KW-1185">Reference proteome</keyword>
<evidence type="ECO:0000313" key="2">
    <source>
        <dbReference type="Proteomes" id="UP000054928"/>
    </source>
</evidence>
<dbReference type="GeneID" id="36396447"/>
<dbReference type="Proteomes" id="UP000054928">
    <property type="component" value="Unassembled WGS sequence"/>
</dbReference>
<name>A0A0P1AU16_PLAHL</name>
<proteinExistence type="predicted"/>
<organism evidence="1 2">
    <name type="scientific">Plasmopara halstedii</name>
    <name type="common">Downy mildew of sunflower</name>
    <dbReference type="NCBI Taxonomy" id="4781"/>
    <lineage>
        <taxon>Eukaryota</taxon>
        <taxon>Sar</taxon>
        <taxon>Stramenopiles</taxon>
        <taxon>Oomycota</taxon>
        <taxon>Peronosporomycetes</taxon>
        <taxon>Peronosporales</taxon>
        <taxon>Peronosporaceae</taxon>
        <taxon>Plasmopara</taxon>
    </lineage>
</organism>
<evidence type="ECO:0008006" key="3">
    <source>
        <dbReference type="Google" id="ProtNLM"/>
    </source>
</evidence>
<dbReference type="AlphaFoldDB" id="A0A0P1AU16"/>
<dbReference type="OrthoDB" id="103484at2759"/>
<accession>A0A0P1AU16</accession>
<evidence type="ECO:0000313" key="1">
    <source>
        <dbReference type="EMBL" id="CEG45065.1"/>
    </source>
</evidence>
<dbReference type="RefSeq" id="XP_024581434.1">
    <property type="nucleotide sequence ID" value="XM_024715769.1"/>
</dbReference>
<dbReference type="EMBL" id="CCYD01001538">
    <property type="protein sequence ID" value="CEG45065.1"/>
    <property type="molecule type" value="Genomic_DNA"/>
</dbReference>
<reference evidence="2" key="1">
    <citation type="submission" date="2014-09" db="EMBL/GenBank/DDBJ databases">
        <authorList>
            <person name="Sharma Rahul"/>
            <person name="Thines Marco"/>
        </authorList>
    </citation>
    <scope>NUCLEOTIDE SEQUENCE [LARGE SCALE GENOMIC DNA]</scope>
</reference>
<protein>
    <recommendedName>
        <fullName evidence="3">P-loop containing nucleoside triphosphate hydrolase</fullName>
    </recommendedName>
</protein>